<protein>
    <recommendedName>
        <fullName evidence="3">LPS-assembly lipoprotein</fullName>
    </recommendedName>
</protein>
<evidence type="ECO:0000313" key="2">
    <source>
        <dbReference type="Proteomes" id="UP001138961"/>
    </source>
</evidence>
<evidence type="ECO:0008006" key="3">
    <source>
        <dbReference type="Google" id="ProtNLM"/>
    </source>
</evidence>
<evidence type="ECO:0000313" key="1">
    <source>
        <dbReference type="EMBL" id="MCB5198134.1"/>
    </source>
</evidence>
<organism evidence="1 2">
    <name type="scientific">Loktanella gaetbuli</name>
    <dbReference type="NCBI Taxonomy" id="2881335"/>
    <lineage>
        <taxon>Bacteria</taxon>
        <taxon>Pseudomonadati</taxon>
        <taxon>Pseudomonadota</taxon>
        <taxon>Alphaproteobacteria</taxon>
        <taxon>Rhodobacterales</taxon>
        <taxon>Roseobacteraceae</taxon>
        <taxon>Loktanella</taxon>
    </lineage>
</organism>
<comment type="caution">
    <text evidence="1">The sequence shown here is derived from an EMBL/GenBank/DDBJ whole genome shotgun (WGS) entry which is preliminary data.</text>
</comment>
<dbReference type="RefSeq" id="WP_226747131.1">
    <property type="nucleotide sequence ID" value="NZ_JAJATZ010000001.1"/>
</dbReference>
<dbReference type="EMBL" id="JAJATZ010000001">
    <property type="protein sequence ID" value="MCB5198134.1"/>
    <property type="molecule type" value="Genomic_DNA"/>
</dbReference>
<reference evidence="1" key="1">
    <citation type="submission" date="2021-10" db="EMBL/GenBank/DDBJ databases">
        <title>Loktanella gaetbuli sp. nov., isolated from a tidal flat.</title>
        <authorList>
            <person name="Park S."/>
            <person name="Yoon J.-H."/>
        </authorList>
    </citation>
    <scope>NUCLEOTIDE SEQUENCE</scope>
    <source>
        <strain evidence="1">TSTF-M6</strain>
    </source>
</reference>
<keyword evidence="2" id="KW-1185">Reference proteome</keyword>
<sequence>MLRGFLFLLALSGCTYTPHPGARFGVPVGSQVIAQQGSQSGIQRFTTQEREIYRDATGIMTARPVILQRGTLRQYAVLTNVRRRAPNGPRLVHVATHDRLLDYRRHDRIYSHCIDGCQRAEIGAIYLSEADFRTAERDGLYLLADGARQSYEGTVPAEAFAHVRAAADAPGSLQQIRDVMVPTIDTEP</sequence>
<gene>
    <name evidence="1" type="ORF">LGQ03_02670</name>
</gene>
<dbReference type="Proteomes" id="UP001138961">
    <property type="component" value="Unassembled WGS sequence"/>
</dbReference>
<accession>A0ABS8BRA8</accession>
<name>A0ABS8BRA8_9RHOB</name>
<proteinExistence type="predicted"/>